<accession>V6LI95</accession>
<dbReference type="VEuPathDB" id="GiardiaDB:SS50377_27269"/>
<reference evidence="1 2" key="1">
    <citation type="journal article" date="2014" name="PLoS Genet.">
        <title>The Genome of Spironucleus salmonicida Highlights a Fish Pathogen Adapted to Fluctuating Environments.</title>
        <authorList>
            <person name="Xu F."/>
            <person name="Jerlstrom-Hultqvist J."/>
            <person name="Einarsson E."/>
            <person name="Astvaldsson A."/>
            <person name="Svard S.G."/>
            <person name="Andersson J.O."/>
        </authorList>
    </citation>
    <scope>NUCLEOTIDE SEQUENCE</scope>
    <source>
        <strain evidence="2">ATCC 50377</strain>
    </source>
</reference>
<name>V6LI95_9EUKA</name>
<evidence type="ECO:0000313" key="2">
    <source>
        <dbReference type="EMBL" id="KAH0570975.1"/>
    </source>
</evidence>
<evidence type="ECO:0000313" key="3">
    <source>
        <dbReference type="Proteomes" id="UP000018208"/>
    </source>
</evidence>
<evidence type="ECO:0000313" key="1">
    <source>
        <dbReference type="EMBL" id="EST44300.1"/>
    </source>
</evidence>
<sequence>MYKDLLRRNTSSILNLTAAGLNTDSQMEEKRSQFKLNSGQYFKEAFIEFDVDKQFGDYSNSNDNYEKIIFK</sequence>
<gene>
    <name evidence="1" type="ORF">SS50377_15834</name>
    <name evidence="2" type="ORF">SS50377_27269</name>
</gene>
<dbReference type="AlphaFoldDB" id="V6LI95"/>
<proteinExistence type="predicted"/>
<dbReference type="EMBL" id="KI546119">
    <property type="protein sequence ID" value="EST44300.1"/>
    <property type="molecule type" value="Genomic_DNA"/>
</dbReference>
<keyword evidence="3" id="KW-1185">Reference proteome</keyword>
<protein>
    <submittedName>
        <fullName evidence="1">Uncharacterized protein</fullName>
    </submittedName>
</protein>
<organism evidence="1">
    <name type="scientific">Spironucleus salmonicida</name>
    <dbReference type="NCBI Taxonomy" id="348837"/>
    <lineage>
        <taxon>Eukaryota</taxon>
        <taxon>Metamonada</taxon>
        <taxon>Diplomonadida</taxon>
        <taxon>Hexamitidae</taxon>
        <taxon>Hexamitinae</taxon>
        <taxon>Spironucleus</taxon>
    </lineage>
</organism>
<reference evidence="2" key="2">
    <citation type="submission" date="2020-12" db="EMBL/GenBank/DDBJ databases">
        <title>New Spironucleus salmonicida genome in near-complete chromosomes.</title>
        <authorList>
            <person name="Xu F."/>
            <person name="Kurt Z."/>
            <person name="Jimenez-Gonzalez A."/>
            <person name="Astvaldsson A."/>
            <person name="Andersson J.O."/>
            <person name="Svard S.G."/>
        </authorList>
    </citation>
    <scope>NUCLEOTIDE SEQUENCE</scope>
    <source>
        <strain evidence="2">ATCC 50377</strain>
    </source>
</reference>
<dbReference type="Proteomes" id="UP000018208">
    <property type="component" value="Unassembled WGS sequence"/>
</dbReference>
<dbReference type="EMBL" id="AUWU02000007">
    <property type="protein sequence ID" value="KAH0570975.1"/>
    <property type="molecule type" value="Genomic_DNA"/>
</dbReference>